<feature type="region of interest" description="Disordered" evidence="1">
    <location>
        <begin position="1"/>
        <end position="119"/>
    </location>
</feature>
<feature type="compositionally biased region" description="Low complexity" evidence="1">
    <location>
        <begin position="83"/>
        <end position="94"/>
    </location>
</feature>
<name>A0ABD0Q3C6_CIRMR</name>
<protein>
    <submittedName>
        <fullName evidence="2">Uncharacterized protein</fullName>
    </submittedName>
</protein>
<sequence length="119" mass="11939">MPGGDGFPNGEEENSSPDSSKRAGQTDQTNSGQDPGTSGTGSGSGSGEEEESEERRGRTSRGESSAGCEESGGELTHEDVDMNSGHDSSSGNDSVGRSRHLHSSANCSPGSTTGSGSTK</sequence>
<accession>A0ABD0Q3C6</accession>
<dbReference type="EMBL" id="JAMKFB020000011">
    <property type="protein sequence ID" value="KAL0180734.1"/>
    <property type="molecule type" value="Genomic_DNA"/>
</dbReference>
<dbReference type="Proteomes" id="UP001529510">
    <property type="component" value="Unassembled WGS sequence"/>
</dbReference>
<evidence type="ECO:0000313" key="3">
    <source>
        <dbReference type="Proteomes" id="UP001529510"/>
    </source>
</evidence>
<gene>
    <name evidence="2" type="ORF">M9458_023140</name>
</gene>
<reference evidence="2 3" key="1">
    <citation type="submission" date="2024-05" db="EMBL/GenBank/DDBJ databases">
        <title>Genome sequencing and assembly of Indian major carp, Cirrhinus mrigala (Hamilton, 1822).</title>
        <authorList>
            <person name="Mohindra V."/>
            <person name="Chowdhury L.M."/>
            <person name="Lal K."/>
            <person name="Jena J.K."/>
        </authorList>
    </citation>
    <scope>NUCLEOTIDE SEQUENCE [LARGE SCALE GENOMIC DNA]</scope>
    <source>
        <strain evidence="2">CM1030</strain>
        <tissue evidence="2">Blood</tissue>
    </source>
</reference>
<feature type="compositionally biased region" description="Low complexity" evidence="1">
    <location>
        <begin position="110"/>
        <end position="119"/>
    </location>
</feature>
<proteinExistence type="predicted"/>
<comment type="caution">
    <text evidence="2">The sequence shown here is derived from an EMBL/GenBank/DDBJ whole genome shotgun (WGS) entry which is preliminary data.</text>
</comment>
<evidence type="ECO:0000256" key="1">
    <source>
        <dbReference type="SAM" id="MobiDB-lite"/>
    </source>
</evidence>
<evidence type="ECO:0000313" key="2">
    <source>
        <dbReference type="EMBL" id="KAL0180734.1"/>
    </source>
</evidence>
<feature type="non-terminal residue" evidence="2">
    <location>
        <position position="119"/>
    </location>
</feature>
<dbReference type="AlphaFoldDB" id="A0ABD0Q3C6"/>
<keyword evidence="3" id="KW-1185">Reference proteome</keyword>
<organism evidence="2 3">
    <name type="scientific">Cirrhinus mrigala</name>
    <name type="common">Mrigala</name>
    <dbReference type="NCBI Taxonomy" id="683832"/>
    <lineage>
        <taxon>Eukaryota</taxon>
        <taxon>Metazoa</taxon>
        <taxon>Chordata</taxon>
        <taxon>Craniata</taxon>
        <taxon>Vertebrata</taxon>
        <taxon>Euteleostomi</taxon>
        <taxon>Actinopterygii</taxon>
        <taxon>Neopterygii</taxon>
        <taxon>Teleostei</taxon>
        <taxon>Ostariophysi</taxon>
        <taxon>Cypriniformes</taxon>
        <taxon>Cyprinidae</taxon>
        <taxon>Labeoninae</taxon>
        <taxon>Labeonini</taxon>
        <taxon>Cirrhinus</taxon>
    </lineage>
</organism>
<feature type="compositionally biased region" description="Polar residues" evidence="1">
    <location>
        <begin position="16"/>
        <end position="35"/>
    </location>
</feature>